<dbReference type="SUPFAM" id="SSF81321">
    <property type="entry name" value="Family A G protein-coupled receptor-like"/>
    <property type="match status" value="1"/>
</dbReference>
<evidence type="ECO:0000256" key="7">
    <source>
        <dbReference type="ARBA" id="ARBA00023136"/>
    </source>
</evidence>
<keyword evidence="3" id="KW-1003">Cell membrane</keyword>
<evidence type="ECO:0000256" key="6">
    <source>
        <dbReference type="ARBA" id="ARBA00023040"/>
    </source>
</evidence>
<evidence type="ECO:0000256" key="5">
    <source>
        <dbReference type="ARBA" id="ARBA00022989"/>
    </source>
</evidence>
<evidence type="ECO:0000256" key="4">
    <source>
        <dbReference type="ARBA" id="ARBA00022692"/>
    </source>
</evidence>
<keyword evidence="7 11" id="KW-0472">Membrane</keyword>
<dbReference type="GO" id="GO:0005886">
    <property type="term" value="C:plasma membrane"/>
    <property type="evidence" value="ECO:0007669"/>
    <property type="project" value="UniProtKB-SubCell"/>
</dbReference>
<keyword evidence="14" id="KW-1185">Reference proteome</keyword>
<keyword evidence="6" id="KW-0297">G-protein coupled receptor</keyword>
<evidence type="ECO:0000256" key="11">
    <source>
        <dbReference type="SAM" id="Phobius"/>
    </source>
</evidence>
<evidence type="ECO:0000313" key="14">
    <source>
        <dbReference type="Proteomes" id="UP000675881"/>
    </source>
</evidence>
<dbReference type="PRINTS" id="PR00237">
    <property type="entry name" value="GPCRRHODOPSN"/>
</dbReference>
<comment type="similarity">
    <text evidence="2">Belongs to the G-protein coupled receptor 1 family.</text>
</comment>
<feature type="compositionally biased region" description="Basic and acidic residues" evidence="10">
    <location>
        <begin position="34"/>
        <end position="48"/>
    </location>
</feature>
<comment type="subcellular location">
    <subcellularLocation>
        <location evidence="1">Cell membrane</location>
        <topology evidence="1">Multi-pass membrane protein</topology>
    </subcellularLocation>
</comment>
<proteinExistence type="inferred from homology"/>
<name>A0A7R8CM55_LEPSM</name>
<evidence type="ECO:0000256" key="8">
    <source>
        <dbReference type="ARBA" id="ARBA00023170"/>
    </source>
</evidence>
<keyword evidence="9" id="KW-0807">Transducer</keyword>
<dbReference type="GO" id="GO:0004930">
    <property type="term" value="F:G protein-coupled receptor activity"/>
    <property type="evidence" value="ECO:0007669"/>
    <property type="project" value="UniProtKB-KW"/>
</dbReference>
<gene>
    <name evidence="13" type="ORF">LSAA_3879</name>
</gene>
<keyword evidence="4 11" id="KW-0812">Transmembrane</keyword>
<dbReference type="OrthoDB" id="10071887at2759"/>
<dbReference type="PANTHER" id="PTHR24248">
    <property type="entry name" value="ADRENERGIC RECEPTOR-RELATED G-PROTEIN COUPLED RECEPTOR"/>
    <property type="match status" value="1"/>
</dbReference>
<dbReference type="PROSITE" id="PS50262">
    <property type="entry name" value="G_PROTEIN_RECEP_F1_2"/>
    <property type="match status" value="1"/>
</dbReference>
<evidence type="ECO:0000259" key="12">
    <source>
        <dbReference type="PROSITE" id="PS50262"/>
    </source>
</evidence>
<dbReference type="InterPro" id="IPR017452">
    <property type="entry name" value="GPCR_Rhodpsn_7TM"/>
</dbReference>
<dbReference type="Proteomes" id="UP000675881">
    <property type="component" value="Chromosome 13"/>
</dbReference>
<dbReference type="EMBL" id="HG994592">
    <property type="protein sequence ID" value="CAF2833780.1"/>
    <property type="molecule type" value="Genomic_DNA"/>
</dbReference>
<dbReference type="Gene3D" id="1.20.1070.10">
    <property type="entry name" value="Rhodopsin 7-helix transmembrane proteins"/>
    <property type="match status" value="1"/>
</dbReference>
<evidence type="ECO:0000313" key="13">
    <source>
        <dbReference type="EMBL" id="CAF2833780.1"/>
    </source>
</evidence>
<feature type="compositionally biased region" description="Basic and acidic residues" evidence="10">
    <location>
        <begin position="1"/>
        <end position="10"/>
    </location>
</feature>
<feature type="transmembrane region" description="Helical" evidence="11">
    <location>
        <begin position="115"/>
        <end position="135"/>
    </location>
</feature>
<feature type="domain" description="G-protein coupled receptors family 1 profile" evidence="12">
    <location>
        <begin position="1"/>
        <end position="132"/>
    </location>
</feature>
<accession>A0A7R8CM55</accession>
<dbReference type="AlphaFoldDB" id="A0A7R8CM55"/>
<evidence type="ECO:0000256" key="9">
    <source>
        <dbReference type="ARBA" id="ARBA00023224"/>
    </source>
</evidence>
<keyword evidence="5 11" id="KW-1133">Transmembrane helix</keyword>
<evidence type="ECO:0000256" key="3">
    <source>
        <dbReference type="ARBA" id="ARBA00022475"/>
    </source>
</evidence>
<dbReference type="Pfam" id="PF00001">
    <property type="entry name" value="7tm_1"/>
    <property type="match status" value="1"/>
</dbReference>
<feature type="transmembrane region" description="Helical" evidence="11">
    <location>
        <begin position="77"/>
        <end position="95"/>
    </location>
</feature>
<evidence type="ECO:0000256" key="10">
    <source>
        <dbReference type="SAM" id="MobiDB-lite"/>
    </source>
</evidence>
<protein>
    <submittedName>
        <fullName evidence="13">CHRM3</fullName>
    </submittedName>
</protein>
<evidence type="ECO:0000256" key="1">
    <source>
        <dbReference type="ARBA" id="ARBA00004651"/>
    </source>
</evidence>
<dbReference type="PANTHER" id="PTHR24248:SF185">
    <property type="entry name" value="DOPAMINE RECEPTOR 2"/>
    <property type="match status" value="1"/>
</dbReference>
<dbReference type="GO" id="GO:0071880">
    <property type="term" value="P:adenylate cyclase-activating adrenergic receptor signaling pathway"/>
    <property type="evidence" value="ECO:0007669"/>
    <property type="project" value="TreeGrafter"/>
</dbReference>
<keyword evidence="8" id="KW-0675">Receptor</keyword>
<organism evidence="13 14">
    <name type="scientific">Lepeophtheirus salmonis</name>
    <name type="common">Salmon louse</name>
    <name type="synonym">Caligus salmonis</name>
    <dbReference type="NCBI Taxonomy" id="72036"/>
    <lineage>
        <taxon>Eukaryota</taxon>
        <taxon>Metazoa</taxon>
        <taxon>Ecdysozoa</taxon>
        <taxon>Arthropoda</taxon>
        <taxon>Crustacea</taxon>
        <taxon>Multicrustacea</taxon>
        <taxon>Hexanauplia</taxon>
        <taxon>Copepoda</taxon>
        <taxon>Siphonostomatoida</taxon>
        <taxon>Caligidae</taxon>
        <taxon>Lepeophtheirus</taxon>
    </lineage>
</organism>
<feature type="region of interest" description="Disordered" evidence="10">
    <location>
        <begin position="1"/>
        <end position="68"/>
    </location>
</feature>
<dbReference type="GO" id="GO:0043410">
    <property type="term" value="P:positive regulation of MAPK cascade"/>
    <property type="evidence" value="ECO:0007669"/>
    <property type="project" value="TreeGrafter"/>
</dbReference>
<dbReference type="InterPro" id="IPR000276">
    <property type="entry name" value="GPCR_Rhodpsn"/>
</dbReference>
<sequence length="155" mass="18258">MNQAKEESRKGHQIPRQLIQMRPRETDNNNYVIDEEHSIQSKDNDIKVASKPKNQLRNWFHRQRNDKEYQEGKAKKALRTISMILGAFLMCWTPYHVISIVNSFYPASVNGKIYMISYFLCYANSSINPLCYAASNRQFRKTFKRVILHGDLSRK</sequence>
<reference evidence="13" key="1">
    <citation type="submission" date="2021-02" db="EMBL/GenBank/DDBJ databases">
        <authorList>
            <person name="Bekaert M."/>
        </authorList>
    </citation>
    <scope>NUCLEOTIDE SEQUENCE</scope>
    <source>
        <strain evidence="13">IoA-00</strain>
    </source>
</reference>
<evidence type="ECO:0000256" key="2">
    <source>
        <dbReference type="ARBA" id="ARBA00010663"/>
    </source>
</evidence>